<name>A0A6D2LAW8_9BRAS</name>
<feature type="compositionally biased region" description="Polar residues" evidence="1">
    <location>
        <begin position="101"/>
        <end position="116"/>
    </location>
</feature>
<protein>
    <submittedName>
        <fullName evidence="2">Uncharacterized protein</fullName>
    </submittedName>
</protein>
<gene>
    <name evidence="2" type="ORF">MERR_LOCUS43997</name>
</gene>
<feature type="compositionally biased region" description="Polar residues" evidence="1">
    <location>
        <begin position="123"/>
        <end position="133"/>
    </location>
</feature>
<dbReference type="Proteomes" id="UP000467841">
    <property type="component" value="Unassembled WGS sequence"/>
</dbReference>
<comment type="caution">
    <text evidence="2">The sequence shown here is derived from an EMBL/GenBank/DDBJ whole genome shotgun (WGS) entry which is preliminary data.</text>
</comment>
<keyword evidence="3" id="KW-1185">Reference proteome</keyword>
<evidence type="ECO:0000256" key="1">
    <source>
        <dbReference type="SAM" id="MobiDB-lite"/>
    </source>
</evidence>
<dbReference type="EMBL" id="CACVBM020001652">
    <property type="protein sequence ID" value="CAA7056761.1"/>
    <property type="molecule type" value="Genomic_DNA"/>
</dbReference>
<evidence type="ECO:0000313" key="3">
    <source>
        <dbReference type="Proteomes" id="UP000467841"/>
    </source>
</evidence>
<dbReference type="AlphaFoldDB" id="A0A6D2LAW8"/>
<reference evidence="2" key="1">
    <citation type="submission" date="2020-01" db="EMBL/GenBank/DDBJ databases">
        <authorList>
            <person name="Mishra B."/>
        </authorList>
    </citation>
    <scope>NUCLEOTIDE SEQUENCE [LARGE SCALE GENOMIC DNA]</scope>
</reference>
<proteinExistence type="predicted"/>
<feature type="region of interest" description="Disordered" evidence="1">
    <location>
        <begin position="98"/>
        <end position="164"/>
    </location>
</feature>
<accession>A0A6D2LAW8</accession>
<organism evidence="2 3">
    <name type="scientific">Microthlaspi erraticum</name>
    <dbReference type="NCBI Taxonomy" id="1685480"/>
    <lineage>
        <taxon>Eukaryota</taxon>
        <taxon>Viridiplantae</taxon>
        <taxon>Streptophyta</taxon>
        <taxon>Embryophyta</taxon>
        <taxon>Tracheophyta</taxon>
        <taxon>Spermatophyta</taxon>
        <taxon>Magnoliopsida</taxon>
        <taxon>eudicotyledons</taxon>
        <taxon>Gunneridae</taxon>
        <taxon>Pentapetalae</taxon>
        <taxon>rosids</taxon>
        <taxon>malvids</taxon>
        <taxon>Brassicales</taxon>
        <taxon>Brassicaceae</taxon>
        <taxon>Coluteocarpeae</taxon>
        <taxon>Microthlaspi</taxon>
    </lineage>
</organism>
<evidence type="ECO:0000313" key="2">
    <source>
        <dbReference type="EMBL" id="CAA7056761.1"/>
    </source>
</evidence>
<sequence length="179" mass="19254">MLLDSVAYGIVEKTSSFLLKGSYDEIQDPELIPDDVKSSVGKSFEFLVGVEKEHIVYVNDTYKVQKVKKGLLILDTESGDGPFTAIDNGSTIASGEELSVVKSNNQSISDDGSTPSPKRGFESMQSDPAGSSTSKKHCSKQLPTKASKKLVNPDGLISQHSVANPSEAFLVQQLSENRS</sequence>
<dbReference type="OrthoDB" id="1040769at2759"/>